<feature type="chain" id="PRO_5017372846" evidence="4">
    <location>
        <begin position="19"/>
        <end position="170"/>
    </location>
</feature>
<dbReference type="InterPro" id="IPR001480">
    <property type="entry name" value="Bulb-type_lectin_dom"/>
</dbReference>
<dbReference type="CDD" id="cd00028">
    <property type="entry name" value="B_lectin"/>
    <property type="match status" value="1"/>
</dbReference>
<dbReference type="Gramene" id="rna34335">
    <property type="protein sequence ID" value="RHN50083.1"/>
    <property type="gene ID" value="gene34335"/>
</dbReference>
<dbReference type="EC" id="2.7.11.1" evidence="6"/>
<name>A0A396HBT6_MEDTR</name>
<dbReference type="SUPFAM" id="SSF51110">
    <property type="entry name" value="alpha-D-mannose-specific plant lectins"/>
    <property type="match status" value="1"/>
</dbReference>
<feature type="signal peptide" evidence="4">
    <location>
        <begin position="1"/>
        <end position="18"/>
    </location>
</feature>
<dbReference type="Gene3D" id="2.90.10.10">
    <property type="entry name" value="Bulb-type lectin domain"/>
    <property type="match status" value="1"/>
</dbReference>
<dbReference type="FunFam" id="2.90.10.10:FF:000004">
    <property type="entry name" value="G-type lectin S-receptor-like serine/threonine-protein kinase"/>
    <property type="match status" value="1"/>
</dbReference>
<evidence type="ECO:0000256" key="3">
    <source>
        <dbReference type="ARBA" id="ARBA00023180"/>
    </source>
</evidence>
<evidence type="ECO:0000259" key="5">
    <source>
        <dbReference type="PROSITE" id="PS50927"/>
    </source>
</evidence>
<dbReference type="Proteomes" id="UP000265566">
    <property type="component" value="Chromosome 6"/>
</dbReference>
<gene>
    <name evidence="6" type="ORF">MtrunA17_Chr6g0453581</name>
</gene>
<organism evidence="6">
    <name type="scientific">Medicago truncatula</name>
    <name type="common">Barrel medic</name>
    <name type="synonym">Medicago tribuloides</name>
    <dbReference type="NCBI Taxonomy" id="3880"/>
    <lineage>
        <taxon>Eukaryota</taxon>
        <taxon>Viridiplantae</taxon>
        <taxon>Streptophyta</taxon>
        <taxon>Embryophyta</taxon>
        <taxon>Tracheophyta</taxon>
        <taxon>Spermatophyta</taxon>
        <taxon>Magnoliopsida</taxon>
        <taxon>eudicotyledons</taxon>
        <taxon>Gunneridae</taxon>
        <taxon>Pentapetalae</taxon>
        <taxon>rosids</taxon>
        <taxon>fabids</taxon>
        <taxon>Fabales</taxon>
        <taxon>Fabaceae</taxon>
        <taxon>Papilionoideae</taxon>
        <taxon>50 kb inversion clade</taxon>
        <taxon>NPAAA clade</taxon>
        <taxon>Hologalegina</taxon>
        <taxon>IRL clade</taxon>
        <taxon>Trifolieae</taxon>
        <taxon>Medicago</taxon>
    </lineage>
</organism>
<keyword evidence="3" id="KW-0325">Glycoprotein</keyword>
<keyword evidence="6" id="KW-0808">Transferase</keyword>
<keyword evidence="1 4" id="KW-0732">Signal</keyword>
<keyword evidence="6" id="KW-0418">Kinase</keyword>
<dbReference type="PROSITE" id="PS50927">
    <property type="entry name" value="BULB_LECTIN"/>
    <property type="match status" value="1"/>
</dbReference>
<dbReference type="PANTHER" id="PTHR32444">
    <property type="entry name" value="BULB-TYPE LECTIN DOMAIN-CONTAINING PROTEIN"/>
    <property type="match status" value="1"/>
</dbReference>
<evidence type="ECO:0000256" key="2">
    <source>
        <dbReference type="ARBA" id="ARBA00023157"/>
    </source>
</evidence>
<comment type="caution">
    <text evidence="6">The sequence shown here is derived from an EMBL/GenBank/DDBJ whole genome shotgun (WGS) entry which is preliminary data.</text>
</comment>
<evidence type="ECO:0000313" key="6">
    <source>
        <dbReference type="EMBL" id="RHN50083.1"/>
    </source>
</evidence>
<dbReference type="PANTHER" id="PTHR32444:SF183">
    <property type="entry name" value="APPLE DOMAIN-CONTAINING PROTEIN"/>
    <property type="match status" value="1"/>
</dbReference>
<dbReference type="InterPro" id="IPR036426">
    <property type="entry name" value="Bulb-type_lectin_dom_sf"/>
</dbReference>
<accession>A0A396HBT6</accession>
<dbReference type="AlphaFoldDB" id="A0A396HBT6"/>
<protein>
    <submittedName>
        <fullName evidence="6">Putative non-specific serine/threonine protein kinase</fullName>
        <ecNumber evidence="6">2.7.11.1</ecNumber>
    </submittedName>
</protein>
<sequence length="170" mass="19157">MKMLLFIWFLIFSYTIRASTSLDTLAVGESIQDGKTLVSSNGIIEVGFFSPQNSTRRLRYLGIWYRNVSPLTVVWVANKEKPLQHSSGVLTLNEKGILMLLNDVNSTIWSSNASSIAWNSTTPIAQLLDTGNLVVKNRHETEKDVFLWQSFDYPGDTLMPGILVFISRKI</sequence>
<keyword evidence="2" id="KW-1015">Disulfide bond</keyword>
<dbReference type="Pfam" id="PF01453">
    <property type="entry name" value="B_lectin"/>
    <property type="match status" value="1"/>
</dbReference>
<dbReference type="SMART" id="SM00108">
    <property type="entry name" value="B_lectin"/>
    <property type="match status" value="1"/>
</dbReference>
<evidence type="ECO:0000256" key="1">
    <source>
        <dbReference type="ARBA" id="ARBA00022729"/>
    </source>
</evidence>
<keyword evidence="6" id="KW-0723">Serine/threonine-protein kinase</keyword>
<dbReference type="EMBL" id="PSQE01000006">
    <property type="protein sequence ID" value="RHN50083.1"/>
    <property type="molecule type" value="Genomic_DNA"/>
</dbReference>
<evidence type="ECO:0000256" key="4">
    <source>
        <dbReference type="SAM" id="SignalP"/>
    </source>
</evidence>
<proteinExistence type="predicted"/>
<reference evidence="6" key="1">
    <citation type="journal article" date="2018" name="Nat. Plants">
        <title>Whole-genome landscape of Medicago truncatula symbiotic genes.</title>
        <authorList>
            <person name="Pecrix Y."/>
            <person name="Gamas P."/>
            <person name="Carrere S."/>
        </authorList>
    </citation>
    <scope>NUCLEOTIDE SEQUENCE</scope>
    <source>
        <tissue evidence="6">Leaves</tissue>
    </source>
</reference>
<dbReference type="GO" id="GO:0004674">
    <property type="term" value="F:protein serine/threonine kinase activity"/>
    <property type="evidence" value="ECO:0007669"/>
    <property type="project" value="UniProtKB-KW"/>
</dbReference>
<feature type="domain" description="Bulb-type lectin" evidence="5">
    <location>
        <begin position="22"/>
        <end position="148"/>
    </location>
</feature>